<reference evidence="4 5" key="1">
    <citation type="journal article" date="2016" name="Nat. Commun.">
        <title>Thousands of microbial genomes shed light on interconnected biogeochemical processes in an aquifer system.</title>
        <authorList>
            <person name="Anantharaman K."/>
            <person name="Brown C.T."/>
            <person name="Hug L.A."/>
            <person name="Sharon I."/>
            <person name="Castelle C.J."/>
            <person name="Probst A.J."/>
            <person name="Thomas B.C."/>
            <person name="Singh A."/>
            <person name="Wilkins M.J."/>
            <person name="Karaoz U."/>
            <person name="Brodie E.L."/>
            <person name="Williams K.H."/>
            <person name="Hubbard S.S."/>
            <person name="Banfield J.F."/>
        </authorList>
    </citation>
    <scope>NUCLEOTIDE SEQUENCE [LARGE SCALE GENOMIC DNA]</scope>
</reference>
<evidence type="ECO:0000256" key="1">
    <source>
        <dbReference type="SAM" id="Phobius"/>
    </source>
</evidence>
<sequence length="631" mass="71292">MKKLLLTLLASLFILFLSVPDALGANEFVVDSNVRYEIEESGRTQVSHNIILENQVSDLYATSYTLELNNIEAKNVRAFEGSKEFEVEVDNEGEKTILKVNFDDALVGKGKVRNFFITFSEDSFAIRTGEIWEISIPRLLQESTFRNYSLVFSVPFSLGEEAYISPEPRISEVSEGQRIYTYDKKDSQELGITAGFGNFQVFSFTLNYHLENPVSKTAQVEIAIPPDTAYQKMYYEVVEPTPENVIVDPDGNWLAIYELEARERLDVKVAGSVQIFASPREFLSYPMEVLDGNLKESEFWQTQDPSITSLAARLKTPREIYDFVSKNLSYDFERVAPETKRLGAKVALENPDSAICMEYTDSFIAIARAAGIPAREINGYAYTENPQIQPLSLVSDVLHAWPEYWDSKLRVWIPVDPTWASTTGGIDYFGKLDLRHFTFVIHGLDASFPYPPGSYKLGPNPQKDVFVNFGQLPEKRSSTPKVFATLSKSPGITGKKINVQVKNPGPVALYNISSQVYYDQDLALKEEIDILPPYASYEFDTFMPYGILGNKAPEKVTVVTLGQKVEFPTNKSQIVFYNLTILFIILTILLSLVILRLKRINPLSLLWGKLTDLKLAIYEKLKKNKARSQGL</sequence>
<keyword evidence="2" id="KW-0732">Signal</keyword>
<feature type="transmembrane region" description="Helical" evidence="1">
    <location>
        <begin position="574"/>
        <end position="595"/>
    </location>
</feature>
<feature type="signal peptide" evidence="2">
    <location>
        <begin position="1"/>
        <end position="24"/>
    </location>
</feature>
<dbReference type="PANTHER" id="PTHR33490:SF6">
    <property type="entry name" value="SLL1049 PROTEIN"/>
    <property type="match status" value="1"/>
</dbReference>
<evidence type="ECO:0000256" key="2">
    <source>
        <dbReference type="SAM" id="SignalP"/>
    </source>
</evidence>
<organism evidence="4 5">
    <name type="scientific">Candidatus Woesebacteria bacterium GWA1_42_12</name>
    <dbReference type="NCBI Taxonomy" id="1802472"/>
    <lineage>
        <taxon>Bacteria</taxon>
        <taxon>Candidatus Woeseibacteriota</taxon>
    </lineage>
</organism>
<keyword evidence="1" id="KW-0472">Membrane</keyword>
<dbReference type="SUPFAM" id="SSF54001">
    <property type="entry name" value="Cysteine proteinases"/>
    <property type="match status" value="1"/>
</dbReference>
<dbReference type="EMBL" id="MGFK01000034">
    <property type="protein sequence ID" value="OGM03584.1"/>
    <property type="molecule type" value="Genomic_DNA"/>
</dbReference>
<accession>A0A1F7WL73</accession>
<dbReference type="Proteomes" id="UP000177091">
    <property type="component" value="Unassembled WGS sequence"/>
</dbReference>
<dbReference type="InterPro" id="IPR002931">
    <property type="entry name" value="Transglutaminase-like"/>
</dbReference>
<protein>
    <recommendedName>
        <fullName evidence="3">Transglutaminase-like domain-containing protein</fullName>
    </recommendedName>
</protein>
<name>A0A1F7WL73_9BACT</name>
<comment type="caution">
    <text evidence="4">The sequence shown here is derived from an EMBL/GenBank/DDBJ whole genome shotgun (WGS) entry which is preliminary data.</text>
</comment>
<dbReference type="InterPro" id="IPR038765">
    <property type="entry name" value="Papain-like_cys_pep_sf"/>
</dbReference>
<keyword evidence="1" id="KW-0812">Transmembrane</keyword>
<gene>
    <name evidence="4" type="ORF">A2112_01880</name>
</gene>
<evidence type="ECO:0000313" key="5">
    <source>
        <dbReference type="Proteomes" id="UP000177091"/>
    </source>
</evidence>
<evidence type="ECO:0000259" key="3">
    <source>
        <dbReference type="SMART" id="SM00460"/>
    </source>
</evidence>
<dbReference type="Pfam" id="PF01841">
    <property type="entry name" value="Transglut_core"/>
    <property type="match status" value="1"/>
</dbReference>
<feature type="chain" id="PRO_5009533476" description="Transglutaminase-like domain-containing protein" evidence="2">
    <location>
        <begin position="25"/>
        <end position="631"/>
    </location>
</feature>
<dbReference type="Gene3D" id="3.10.620.30">
    <property type="match status" value="1"/>
</dbReference>
<keyword evidence="1" id="KW-1133">Transmembrane helix</keyword>
<feature type="domain" description="Transglutaminase-like" evidence="3">
    <location>
        <begin position="348"/>
        <end position="419"/>
    </location>
</feature>
<dbReference type="AlphaFoldDB" id="A0A1F7WL73"/>
<dbReference type="PANTHER" id="PTHR33490">
    <property type="entry name" value="BLR5614 PROTEIN-RELATED"/>
    <property type="match status" value="1"/>
</dbReference>
<evidence type="ECO:0000313" key="4">
    <source>
        <dbReference type="EMBL" id="OGM03584.1"/>
    </source>
</evidence>
<dbReference type="SMART" id="SM00460">
    <property type="entry name" value="TGc"/>
    <property type="match status" value="1"/>
</dbReference>
<proteinExistence type="predicted"/>